<dbReference type="InterPro" id="IPR012259">
    <property type="entry name" value="DHFR"/>
</dbReference>
<evidence type="ECO:0000256" key="5">
    <source>
        <dbReference type="ARBA" id="ARBA00022857"/>
    </source>
</evidence>
<keyword evidence="5 7" id="KW-0521">NADP</keyword>
<comment type="catalytic activity">
    <reaction evidence="7">
        <text>(6S)-5,6,7,8-tetrahydrofolate + NADP(+) = 7,8-dihydrofolate + NADPH + H(+)</text>
        <dbReference type="Rhea" id="RHEA:15009"/>
        <dbReference type="ChEBI" id="CHEBI:15378"/>
        <dbReference type="ChEBI" id="CHEBI:57451"/>
        <dbReference type="ChEBI" id="CHEBI:57453"/>
        <dbReference type="ChEBI" id="CHEBI:57783"/>
        <dbReference type="ChEBI" id="CHEBI:58349"/>
        <dbReference type="EC" id="1.5.1.3"/>
    </reaction>
</comment>
<dbReference type="STRING" id="1798375.A2773_03665"/>
<dbReference type="EC" id="1.5.1.3" evidence="3 7"/>
<dbReference type="GO" id="GO:0005829">
    <property type="term" value="C:cytosol"/>
    <property type="evidence" value="ECO:0007669"/>
    <property type="project" value="TreeGrafter"/>
</dbReference>
<evidence type="ECO:0000256" key="7">
    <source>
        <dbReference type="PIRNR" id="PIRNR000194"/>
    </source>
</evidence>
<reference evidence="9 10" key="1">
    <citation type="journal article" date="2016" name="Nat. Commun.">
        <title>Thousands of microbial genomes shed light on interconnected biogeochemical processes in an aquifer system.</title>
        <authorList>
            <person name="Anantharaman K."/>
            <person name="Brown C.T."/>
            <person name="Hug L.A."/>
            <person name="Sharon I."/>
            <person name="Castelle C.J."/>
            <person name="Probst A.J."/>
            <person name="Thomas B.C."/>
            <person name="Singh A."/>
            <person name="Wilkins M.J."/>
            <person name="Karaoz U."/>
            <person name="Brodie E.L."/>
            <person name="Williams K.H."/>
            <person name="Hubbard S.S."/>
            <person name="Banfield J.F."/>
        </authorList>
    </citation>
    <scope>NUCLEOTIDE SEQUENCE [LARGE SCALE GENOMIC DNA]</scope>
</reference>
<sequence>MNNPTISIIAAIGKNRELGKNNKLLWHIPEDLKFFKEKTRGHVVIMGRKTYESIGHPLPNRANIIITKNTQFNVPGAITAHSLADALQKAQEVEKEEIFIIGGAKIYEQSLSLANKLYLTLIPGKYDADVYFTEYQSLFPNVLSKKVLQDSGVTFLELTK</sequence>
<gene>
    <name evidence="9" type="ORF">A2773_03665</name>
</gene>
<dbReference type="GO" id="GO:0046452">
    <property type="term" value="P:dihydrofolate metabolic process"/>
    <property type="evidence" value="ECO:0007669"/>
    <property type="project" value="TreeGrafter"/>
</dbReference>
<evidence type="ECO:0000256" key="3">
    <source>
        <dbReference type="ARBA" id="ARBA00012856"/>
    </source>
</evidence>
<dbReference type="PANTHER" id="PTHR48069:SF3">
    <property type="entry name" value="DIHYDROFOLATE REDUCTASE"/>
    <property type="match status" value="1"/>
</dbReference>
<dbReference type="InterPro" id="IPR024072">
    <property type="entry name" value="DHFR-like_dom_sf"/>
</dbReference>
<evidence type="ECO:0000256" key="1">
    <source>
        <dbReference type="ARBA" id="ARBA00004903"/>
    </source>
</evidence>
<evidence type="ECO:0000313" key="9">
    <source>
        <dbReference type="EMBL" id="OGG15264.1"/>
    </source>
</evidence>
<comment type="similarity">
    <text evidence="2 7">Belongs to the dihydrofolate reductase family.</text>
</comment>
<comment type="pathway">
    <text evidence="1 7">Cofactor biosynthesis; tetrahydrofolate biosynthesis; 5,6,7,8-tetrahydrofolate from 7,8-dihydrofolate: step 1/1.</text>
</comment>
<dbReference type="EMBL" id="MFJE01000004">
    <property type="protein sequence ID" value="OGG15264.1"/>
    <property type="molecule type" value="Genomic_DNA"/>
</dbReference>
<dbReference type="PIRSF" id="PIRSF000194">
    <property type="entry name" value="DHFR"/>
    <property type="match status" value="1"/>
</dbReference>
<dbReference type="Pfam" id="PF00186">
    <property type="entry name" value="DHFR_1"/>
    <property type="match status" value="1"/>
</dbReference>
<name>A0A1F5ZSE7_9BACT</name>
<dbReference type="UniPathway" id="UPA00077">
    <property type="reaction ID" value="UER00158"/>
</dbReference>
<accession>A0A1F5ZSE7</accession>
<evidence type="ECO:0000256" key="4">
    <source>
        <dbReference type="ARBA" id="ARBA00022563"/>
    </source>
</evidence>
<dbReference type="AlphaFoldDB" id="A0A1F5ZSE7"/>
<dbReference type="CDD" id="cd00209">
    <property type="entry name" value="DHFR"/>
    <property type="match status" value="1"/>
</dbReference>
<dbReference type="Gene3D" id="3.40.430.10">
    <property type="entry name" value="Dihydrofolate Reductase, subunit A"/>
    <property type="match status" value="1"/>
</dbReference>
<keyword evidence="4 7" id="KW-0554">One-carbon metabolism</keyword>
<feature type="domain" description="DHFR" evidence="8">
    <location>
        <begin position="5"/>
        <end position="160"/>
    </location>
</feature>
<dbReference type="PANTHER" id="PTHR48069">
    <property type="entry name" value="DIHYDROFOLATE REDUCTASE"/>
    <property type="match status" value="1"/>
</dbReference>
<evidence type="ECO:0000313" key="10">
    <source>
        <dbReference type="Proteomes" id="UP000177383"/>
    </source>
</evidence>
<proteinExistence type="inferred from homology"/>
<dbReference type="PROSITE" id="PS51330">
    <property type="entry name" value="DHFR_2"/>
    <property type="match status" value="1"/>
</dbReference>
<dbReference type="InterPro" id="IPR001796">
    <property type="entry name" value="DHFR_dom"/>
</dbReference>
<protein>
    <recommendedName>
        <fullName evidence="3 7">Dihydrofolate reductase</fullName>
        <ecNumber evidence="3 7">1.5.1.3</ecNumber>
    </recommendedName>
</protein>
<evidence type="ECO:0000259" key="8">
    <source>
        <dbReference type="PROSITE" id="PS51330"/>
    </source>
</evidence>
<evidence type="ECO:0000256" key="6">
    <source>
        <dbReference type="ARBA" id="ARBA00023002"/>
    </source>
</evidence>
<comment type="caution">
    <text evidence="9">The sequence shown here is derived from an EMBL/GenBank/DDBJ whole genome shotgun (WGS) entry which is preliminary data.</text>
</comment>
<evidence type="ECO:0000256" key="2">
    <source>
        <dbReference type="ARBA" id="ARBA00009539"/>
    </source>
</evidence>
<comment type="function">
    <text evidence="7">Key enzyme in folate metabolism. Catalyzes an essential reaction for de novo glycine and purine synthesis, and for DNA precursor synthesis.</text>
</comment>
<dbReference type="GO" id="GO:0050661">
    <property type="term" value="F:NADP binding"/>
    <property type="evidence" value="ECO:0007669"/>
    <property type="project" value="InterPro"/>
</dbReference>
<dbReference type="GO" id="GO:0046654">
    <property type="term" value="P:tetrahydrofolate biosynthetic process"/>
    <property type="evidence" value="ECO:0007669"/>
    <property type="project" value="UniProtKB-UniPathway"/>
</dbReference>
<organism evidence="9 10">
    <name type="scientific">Candidatus Gottesmanbacteria bacterium RIFCSPHIGHO2_01_FULL_39_10</name>
    <dbReference type="NCBI Taxonomy" id="1798375"/>
    <lineage>
        <taxon>Bacteria</taxon>
        <taxon>Candidatus Gottesmaniibacteriota</taxon>
    </lineage>
</organism>
<dbReference type="SUPFAM" id="SSF53597">
    <property type="entry name" value="Dihydrofolate reductase-like"/>
    <property type="match status" value="1"/>
</dbReference>
<dbReference type="GO" id="GO:0046655">
    <property type="term" value="P:folic acid metabolic process"/>
    <property type="evidence" value="ECO:0007669"/>
    <property type="project" value="TreeGrafter"/>
</dbReference>
<keyword evidence="6 7" id="KW-0560">Oxidoreductase</keyword>
<dbReference type="PRINTS" id="PR00070">
    <property type="entry name" value="DHFR"/>
</dbReference>
<dbReference type="GO" id="GO:0004146">
    <property type="term" value="F:dihydrofolate reductase activity"/>
    <property type="evidence" value="ECO:0007669"/>
    <property type="project" value="UniProtKB-EC"/>
</dbReference>
<dbReference type="Proteomes" id="UP000177383">
    <property type="component" value="Unassembled WGS sequence"/>
</dbReference>
<dbReference type="GO" id="GO:0006730">
    <property type="term" value="P:one-carbon metabolic process"/>
    <property type="evidence" value="ECO:0007669"/>
    <property type="project" value="UniProtKB-KW"/>
</dbReference>